<proteinExistence type="predicted"/>
<dbReference type="Proteomes" id="UP001199525">
    <property type="component" value="Unassembled WGS sequence"/>
</dbReference>
<evidence type="ECO:0000313" key="2">
    <source>
        <dbReference type="Proteomes" id="UP001199525"/>
    </source>
</evidence>
<gene>
    <name evidence="1" type="ORF">LC586_38665</name>
</gene>
<dbReference type="EMBL" id="JAIVFQ010000170">
    <property type="protein sequence ID" value="MCC5604902.1"/>
    <property type="molecule type" value="Genomic_DNA"/>
</dbReference>
<reference evidence="1 2" key="1">
    <citation type="journal article" date="2021" name="Microorganisms">
        <title>Genome Evolution of Filamentous Cyanobacterium Nostoc Species: From Facultative Symbiosis to Free Living.</title>
        <authorList>
            <person name="Huo D."/>
            <person name="Li H."/>
            <person name="Cai F."/>
            <person name="Guo X."/>
            <person name="Qiao Z."/>
            <person name="Wang W."/>
            <person name="Yu G."/>
            <person name="Li R."/>
        </authorList>
    </citation>
    <scope>NUCLEOTIDE SEQUENCE [LARGE SCALE GENOMIC DNA]</scope>
    <source>
        <strain evidence="1 2">CHAB 5714</strain>
    </source>
</reference>
<keyword evidence="2" id="KW-1185">Reference proteome</keyword>
<organism evidence="1 2">
    <name type="scientific">Nostoc favosum CHAB5714</name>
    <dbReference type="NCBI Taxonomy" id="2780399"/>
    <lineage>
        <taxon>Bacteria</taxon>
        <taxon>Bacillati</taxon>
        <taxon>Cyanobacteriota</taxon>
        <taxon>Cyanophyceae</taxon>
        <taxon>Nostocales</taxon>
        <taxon>Nostocaceae</taxon>
        <taxon>Nostoc</taxon>
        <taxon>Nostoc favosum</taxon>
    </lineage>
</organism>
<evidence type="ECO:0000313" key="1">
    <source>
        <dbReference type="EMBL" id="MCC5604902.1"/>
    </source>
</evidence>
<sequence length="58" mass="6650">MSFLNLEFETGKQFMYLVNNDANYDPLALAQWDEDDIEINEVDVGEIIIALEQLSKLA</sequence>
<accession>A0ABS8IL26</accession>
<name>A0ABS8IL26_9NOSO</name>
<protein>
    <submittedName>
        <fullName evidence="1">Uncharacterized protein</fullName>
    </submittedName>
</protein>
<dbReference type="RefSeq" id="WP_229491077.1">
    <property type="nucleotide sequence ID" value="NZ_JAIVFQ010000170.1"/>
</dbReference>
<comment type="caution">
    <text evidence="1">The sequence shown here is derived from an EMBL/GenBank/DDBJ whole genome shotgun (WGS) entry which is preliminary data.</text>
</comment>